<protein>
    <submittedName>
        <fullName evidence="1">Uncharacterized protein</fullName>
    </submittedName>
</protein>
<comment type="caution">
    <text evidence="1">The sequence shown here is derived from an EMBL/GenBank/DDBJ whole genome shotgun (WGS) entry which is preliminary data.</text>
</comment>
<dbReference type="InterPro" id="IPR043129">
    <property type="entry name" value="ATPase_NBD"/>
</dbReference>
<sequence length="121" mass="13360">MNDARMHEMYCALYETAGAGRRLRPLIQPLLVKPADARAWLEKEGADAVCGSGLAEYGEEIGPTIGIDVLPIPPEMILTLARLGWMDEDEGRTLMPALAAPLYVRNRVALTIEERARGERL</sequence>
<proteinExistence type="predicted"/>
<evidence type="ECO:0000313" key="1">
    <source>
        <dbReference type="EMBL" id="EJX05488.1"/>
    </source>
</evidence>
<dbReference type="SUPFAM" id="SSF53067">
    <property type="entry name" value="Actin-like ATPase domain"/>
    <property type="match status" value="1"/>
</dbReference>
<organism evidence="1">
    <name type="scientific">gut metagenome</name>
    <dbReference type="NCBI Taxonomy" id="749906"/>
    <lineage>
        <taxon>unclassified sequences</taxon>
        <taxon>metagenomes</taxon>
        <taxon>organismal metagenomes</taxon>
    </lineage>
</organism>
<name>J9GS96_9ZZZZ</name>
<dbReference type="AlphaFoldDB" id="J9GS96"/>
<dbReference type="EMBL" id="AMCI01001451">
    <property type="protein sequence ID" value="EJX05488.1"/>
    <property type="molecule type" value="Genomic_DNA"/>
</dbReference>
<reference evidence="1" key="1">
    <citation type="journal article" date="2012" name="PLoS ONE">
        <title>Gene sets for utilization of primary and secondary nutrition supplies in the distal gut of endangered iberian lynx.</title>
        <authorList>
            <person name="Alcaide M."/>
            <person name="Messina E."/>
            <person name="Richter M."/>
            <person name="Bargiela R."/>
            <person name="Peplies J."/>
            <person name="Huws S.A."/>
            <person name="Newbold C.J."/>
            <person name="Golyshin P.N."/>
            <person name="Simon M.A."/>
            <person name="Lopez G."/>
            <person name="Yakimov M.M."/>
            <person name="Ferrer M."/>
        </authorList>
    </citation>
    <scope>NUCLEOTIDE SEQUENCE</scope>
</reference>
<gene>
    <name evidence="1" type="ORF">EVA_06406</name>
</gene>
<dbReference type="Gene3D" id="3.30.420.40">
    <property type="match status" value="1"/>
</dbReference>
<accession>J9GS96</accession>